<dbReference type="EMBL" id="QVIG01000001">
    <property type="protein sequence ID" value="RGD56590.1"/>
    <property type="molecule type" value="Genomic_DNA"/>
</dbReference>
<proteinExistence type="predicted"/>
<gene>
    <name evidence="2" type="ORF">DR950_01185</name>
</gene>
<sequence length="172" mass="19028">MPPNVFRNGIGRLLPSRGPDGLRVWSIDQAPRSTLYGAPVEATILLEDTDDLDRADLPLVAEVLGRIDHYLETALHFVREAVAADPALFGLTEAESQPYLRLPAADFPLDSPQLTFYLDEWHLHFAEGRLPICDPYGLAVVFDGQQPLRVEDLSDATPIDPDTTEIPGRQNS</sequence>
<evidence type="ECO:0000313" key="2">
    <source>
        <dbReference type="EMBL" id="RGD56590.1"/>
    </source>
</evidence>
<organism evidence="2 3">
    <name type="scientific">Kitasatospora xanthocidica</name>
    <dbReference type="NCBI Taxonomy" id="83382"/>
    <lineage>
        <taxon>Bacteria</taxon>
        <taxon>Bacillati</taxon>
        <taxon>Actinomycetota</taxon>
        <taxon>Actinomycetes</taxon>
        <taxon>Kitasatosporales</taxon>
        <taxon>Streptomycetaceae</taxon>
        <taxon>Kitasatospora</taxon>
    </lineage>
</organism>
<reference evidence="2 3" key="1">
    <citation type="submission" date="2018-08" db="EMBL/GenBank/DDBJ databases">
        <title>Diversity &amp; Physiological Properties of Lignin-Decomposing Actinobacteria from Soil.</title>
        <authorList>
            <person name="Roh S.G."/>
            <person name="Kim S.B."/>
        </authorList>
    </citation>
    <scope>NUCLEOTIDE SEQUENCE [LARGE SCALE GENOMIC DNA]</scope>
    <source>
        <strain evidence="2 3">MMS17-GH009</strain>
    </source>
</reference>
<name>A0A372ZMC2_9ACTN</name>
<protein>
    <submittedName>
        <fullName evidence="2">Uncharacterized protein</fullName>
    </submittedName>
</protein>
<accession>A0A372ZMC2</accession>
<evidence type="ECO:0000256" key="1">
    <source>
        <dbReference type="SAM" id="MobiDB-lite"/>
    </source>
</evidence>
<keyword evidence="3" id="KW-1185">Reference proteome</keyword>
<feature type="region of interest" description="Disordered" evidence="1">
    <location>
        <begin position="153"/>
        <end position="172"/>
    </location>
</feature>
<evidence type="ECO:0000313" key="3">
    <source>
        <dbReference type="Proteomes" id="UP000263377"/>
    </source>
</evidence>
<dbReference type="Proteomes" id="UP000263377">
    <property type="component" value="Unassembled WGS sequence"/>
</dbReference>
<dbReference type="AlphaFoldDB" id="A0A372ZMC2"/>
<comment type="caution">
    <text evidence="2">The sequence shown here is derived from an EMBL/GenBank/DDBJ whole genome shotgun (WGS) entry which is preliminary data.</text>
</comment>
<dbReference type="RefSeq" id="WP_117485098.1">
    <property type="nucleotide sequence ID" value="NZ_QVIG01000001.1"/>
</dbReference>